<name>A0A8H3FJN2_9LECA</name>
<dbReference type="EMBL" id="CAJPDS010000039">
    <property type="protein sequence ID" value="CAF9925789.1"/>
    <property type="molecule type" value="Genomic_DNA"/>
</dbReference>
<protein>
    <submittedName>
        <fullName evidence="1">Uncharacterized protein</fullName>
    </submittedName>
</protein>
<evidence type="ECO:0000313" key="2">
    <source>
        <dbReference type="Proteomes" id="UP000664521"/>
    </source>
</evidence>
<sequence>MTLPASGSDQPWEGNLWCTPGTKTYVFFNMGEMIPPPYQWRDYKGALHQARDQVKDHLMNNQDGSIPDKGYWSTQPAGTNIKISVINAKGQLTYGILGSALTGLSQFIDVGYNHDRNPIVFQVNDGAWGEVGIGYVGMVDPTDASCTYSQGGGKRWDCADVIAGKVIE</sequence>
<evidence type="ECO:0000313" key="1">
    <source>
        <dbReference type="EMBL" id="CAF9925789.1"/>
    </source>
</evidence>
<accession>A0A8H3FJN2</accession>
<gene>
    <name evidence="1" type="ORF">HETSPECPRED_005933</name>
</gene>
<dbReference type="OrthoDB" id="5276244at2759"/>
<dbReference type="Proteomes" id="UP000664521">
    <property type="component" value="Unassembled WGS sequence"/>
</dbReference>
<reference evidence="1" key="1">
    <citation type="submission" date="2021-03" db="EMBL/GenBank/DDBJ databases">
        <authorList>
            <person name="Tagirdzhanova G."/>
        </authorList>
    </citation>
    <scope>NUCLEOTIDE SEQUENCE</scope>
</reference>
<proteinExistence type="predicted"/>
<keyword evidence="2" id="KW-1185">Reference proteome</keyword>
<comment type="caution">
    <text evidence="1">The sequence shown here is derived from an EMBL/GenBank/DDBJ whole genome shotgun (WGS) entry which is preliminary data.</text>
</comment>
<organism evidence="1 2">
    <name type="scientific">Heterodermia speciosa</name>
    <dbReference type="NCBI Taxonomy" id="116794"/>
    <lineage>
        <taxon>Eukaryota</taxon>
        <taxon>Fungi</taxon>
        <taxon>Dikarya</taxon>
        <taxon>Ascomycota</taxon>
        <taxon>Pezizomycotina</taxon>
        <taxon>Lecanoromycetes</taxon>
        <taxon>OSLEUM clade</taxon>
        <taxon>Lecanoromycetidae</taxon>
        <taxon>Caliciales</taxon>
        <taxon>Physciaceae</taxon>
        <taxon>Heterodermia</taxon>
    </lineage>
</organism>
<dbReference type="AlphaFoldDB" id="A0A8H3FJN2"/>